<feature type="chain" id="PRO_5030717817" description="AB hydrolase-1 domain-containing protein" evidence="1">
    <location>
        <begin position="47"/>
        <end position="307"/>
    </location>
</feature>
<evidence type="ECO:0000313" key="3">
    <source>
        <dbReference type="EMBL" id="QRD07673.1"/>
    </source>
</evidence>
<keyword evidence="4" id="KW-1185">Reference proteome</keyword>
<proteinExistence type="predicted"/>
<sequence length="307" mass="33276">APNKAPNKAPARMAAESPSPVFLPRPLPTLLRLLFVLLLLVAPSIQSPPPKNMSKPTIVLVPGAWHQPAHYSALIGILESASYEVVTKRLPSVDSSTPTQQSVPNDATFIEKHLLCPLVDQGKDVLLLMHSYGGCPGADAAKGYSKKERTVAGKKGGIIGLVFMAAFLANEGDSLLSKLPNQEYDPWVVWNKETSQLNVSDPKNVFYNDVNDEVAKVAISQLKLQSEPALSSPSGPPAWPDSVYDGKRAYIQTALDNTIPFVAQDAMVTYSGVKWDVTKLNTGHSPFLSQPQAVADFVVDRLKAYDY</sequence>
<evidence type="ECO:0000313" key="4">
    <source>
        <dbReference type="Proteomes" id="UP000663193"/>
    </source>
</evidence>
<dbReference type="SUPFAM" id="SSF53474">
    <property type="entry name" value="alpha/beta-Hydrolases"/>
    <property type="match status" value="1"/>
</dbReference>
<dbReference type="OrthoDB" id="408373at2759"/>
<protein>
    <recommendedName>
        <fullName evidence="2">AB hydrolase-1 domain-containing protein</fullName>
    </recommendedName>
</protein>
<feature type="domain" description="AB hydrolase-1" evidence="2">
    <location>
        <begin position="58"/>
        <end position="296"/>
    </location>
</feature>
<evidence type="ECO:0000256" key="1">
    <source>
        <dbReference type="SAM" id="SignalP"/>
    </source>
</evidence>
<dbReference type="Proteomes" id="UP000663193">
    <property type="component" value="Chromosome 23"/>
</dbReference>
<organism evidence="3 4">
    <name type="scientific">Phaeosphaeria nodorum (strain SN15 / ATCC MYA-4574 / FGSC 10173)</name>
    <name type="common">Glume blotch fungus</name>
    <name type="synonym">Parastagonospora nodorum</name>
    <dbReference type="NCBI Taxonomy" id="321614"/>
    <lineage>
        <taxon>Eukaryota</taxon>
        <taxon>Fungi</taxon>
        <taxon>Dikarya</taxon>
        <taxon>Ascomycota</taxon>
        <taxon>Pezizomycotina</taxon>
        <taxon>Dothideomycetes</taxon>
        <taxon>Pleosporomycetidae</taxon>
        <taxon>Pleosporales</taxon>
        <taxon>Pleosporineae</taxon>
        <taxon>Phaeosphaeriaceae</taxon>
        <taxon>Parastagonospora</taxon>
    </lineage>
</organism>
<dbReference type="AlphaFoldDB" id="A0A7U2IDA3"/>
<dbReference type="EMBL" id="CP069045">
    <property type="protein sequence ID" value="QRD07673.1"/>
    <property type="molecule type" value="Genomic_DNA"/>
</dbReference>
<name>A0A7U2IDA3_PHANO</name>
<feature type="signal peptide" evidence="1">
    <location>
        <begin position="1"/>
        <end position="46"/>
    </location>
</feature>
<evidence type="ECO:0000259" key="2">
    <source>
        <dbReference type="Pfam" id="PF12697"/>
    </source>
</evidence>
<dbReference type="VEuPathDB" id="FungiDB:JI435_163600"/>
<feature type="non-terminal residue" evidence="3">
    <location>
        <position position="307"/>
    </location>
</feature>
<reference evidence="4" key="1">
    <citation type="journal article" date="2021" name="BMC Genomics">
        <title>Chromosome-level genome assembly and manually-curated proteome of model necrotroph Parastagonospora nodorum Sn15 reveals a genome-wide trove of candidate effector homologs, and redundancy of virulence-related functions within an accessory chromosome.</title>
        <authorList>
            <person name="Bertazzoni S."/>
            <person name="Jones D.A.B."/>
            <person name="Phan H.T."/>
            <person name="Tan K.-C."/>
            <person name="Hane J.K."/>
        </authorList>
    </citation>
    <scope>NUCLEOTIDE SEQUENCE [LARGE SCALE GENOMIC DNA]</scope>
    <source>
        <strain evidence="4">SN15 / ATCC MYA-4574 / FGSC 10173)</strain>
    </source>
</reference>
<dbReference type="InterPro" id="IPR000073">
    <property type="entry name" value="AB_hydrolase_1"/>
</dbReference>
<gene>
    <name evidence="3" type="ORF">JI435_163600</name>
</gene>
<dbReference type="PANTHER" id="PTHR37017:SF8">
    <property type="entry name" value="AB HYDROLASE-1 DOMAIN-CONTAINING PROTEIN"/>
    <property type="match status" value="1"/>
</dbReference>
<dbReference type="Pfam" id="PF12697">
    <property type="entry name" value="Abhydrolase_6"/>
    <property type="match status" value="1"/>
</dbReference>
<dbReference type="PANTHER" id="PTHR37017">
    <property type="entry name" value="AB HYDROLASE-1 DOMAIN-CONTAINING PROTEIN-RELATED"/>
    <property type="match status" value="1"/>
</dbReference>
<dbReference type="InterPro" id="IPR029058">
    <property type="entry name" value="AB_hydrolase_fold"/>
</dbReference>
<dbReference type="Gene3D" id="3.40.50.1820">
    <property type="entry name" value="alpha/beta hydrolase"/>
    <property type="match status" value="1"/>
</dbReference>
<dbReference type="InterPro" id="IPR052897">
    <property type="entry name" value="Sec-Metab_Biosynth_Hydrolase"/>
</dbReference>
<keyword evidence="1" id="KW-0732">Signal</keyword>
<accession>A0A7U2IDA3</accession>